<reference evidence="1 2" key="1">
    <citation type="submission" date="2023-02" db="EMBL/GenBank/DDBJ databases">
        <authorList>
            <person name="Mo P."/>
        </authorList>
    </citation>
    <scope>NUCLEOTIDE SEQUENCE [LARGE SCALE GENOMIC DNA]</scope>
    <source>
        <strain evidence="1 2">HUAS 3</strain>
    </source>
</reference>
<organism evidence="1 2">
    <name type="scientific">Micromonospora cathayae</name>
    <dbReference type="NCBI Taxonomy" id="3028804"/>
    <lineage>
        <taxon>Bacteria</taxon>
        <taxon>Bacillati</taxon>
        <taxon>Actinomycetota</taxon>
        <taxon>Actinomycetes</taxon>
        <taxon>Micromonosporales</taxon>
        <taxon>Micromonosporaceae</taxon>
        <taxon>Micromonospora</taxon>
    </lineage>
</organism>
<keyword evidence="2" id="KW-1185">Reference proteome</keyword>
<dbReference type="Proteomes" id="UP001219605">
    <property type="component" value="Chromosome"/>
</dbReference>
<protein>
    <recommendedName>
        <fullName evidence="3">Flavin reductase</fullName>
    </recommendedName>
</protein>
<accession>A0ABY7ZXW2</accession>
<evidence type="ECO:0000313" key="1">
    <source>
        <dbReference type="EMBL" id="WDZ87236.1"/>
    </source>
</evidence>
<evidence type="ECO:0008006" key="3">
    <source>
        <dbReference type="Google" id="ProtNLM"/>
    </source>
</evidence>
<dbReference type="RefSeq" id="WP_275034156.1">
    <property type="nucleotide sequence ID" value="NZ_CP118615.1"/>
</dbReference>
<name>A0ABY7ZXW2_9ACTN</name>
<evidence type="ECO:0000313" key="2">
    <source>
        <dbReference type="Proteomes" id="UP001219605"/>
    </source>
</evidence>
<sequence>MSIERPVPGQDVDGRCLVEGEHLPARPQWLCRNCGHPWPCAQARRRLLVEYEGSRVGLSLYLAACLHTAIDDLRHLSAPQMCGYAGLFDRFLGWTRHRAGARRQAATRFPPLSEERVS</sequence>
<proteinExistence type="predicted"/>
<gene>
    <name evidence="1" type="ORF">PVK37_12915</name>
</gene>
<dbReference type="EMBL" id="CP118615">
    <property type="protein sequence ID" value="WDZ87236.1"/>
    <property type="molecule type" value="Genomic_DNA"/>
</dbReference>